<comment type="cofactor">
    <cofactor evidence="1 9">
        <name>pyridoxal 5'-phosphate</name>
        <dbReference type="ChEBI" id="CHEBI:597326"/>
    </cofactor>
</comment>
<evidence type="ECO:0000256" key="9">
    <source>
        <dbReference type="RuleBase" id="RU362118"/>
    </source>
</evidence>
<dbReference type="GO" id="GO:0019346">
    <property type="term" value="P:transsulfuration"/>
    <property type="evidence" value="ECO:0007669"/>
    <property type="project" value="InterPro"/>
</dbReference>
<dbReference type="AlphaFoldDB" id="A0A6B0YT09"/>
<evidence type="ECO:0000256" key="7">
    <source>
        <dbReference type="ARBA" id="ARBA00052699"/>
    </source>
</evidence>
<dbReference type="EC" id="4.4.1.2" evidence="4"/>
<dbReference type="InterPro" id="IPR015421">
    <property type="entry name" value="PyrdxlP-dep_Trfase_major"/>
</dbReference>
<dbReference type="GO" id="GO:0030170">
    <property type="term" value="F:pyridoxal phosphate binding"/>
    <property type="evidence" value="ECO:0007669"/>
    <property type="project" value="InterPro"/>
</dbReference>
<dbReference type="PANTHER" id="PTHR11808">
    <property type="entry name" value="TRANS-SULFURATION ENZYME FAMILY MEMBER"/>
    <property type="match status" value="1"/>
</dbReference>
<dbReference type="GO" id="GO:0005737">
    <property type="term" value="C:cytoplasm"/>
    <property type="evidence" value="ECO:0007669"/>
    <property type="project" value="TreeGrafter"/>
</dbReference>
<accession>A0A6B0YT09</accession>
<dbReference type="SUPFAM" id="SSF53383">
    <property type="entry name" value="PLP-dependent transferases"/>
    <property type="match status" value="1"/>
</dbReference>
<evidence type="ECO:0000256" key="6">
    <source>
        <dbReference type="ARBA" id="ARBA00048780"/>
    </source>
</evidence>
<comment type="caution">
    <text evidence="10">The sequence shown here is derived from an EMBL/GenBank/DDBJ whole genome shotgun (WGS) entry which is preliminary data.</text>
</comment>
<dbReference type="FunFam" id="3.40.640.10:FF:000046">
    <property type="entry name" value="Cystathionine gamma-lyase"/>
    <property type="match status" value="1"/>
</dbReference>
<keyword evidence="3 8" id="KW-0663">Pyridoxal phosphate</keyword>
<dbReference type="CDD" id="cd00614">
    <property type="entry name" value="CGS_like"/>
    <property type="match status" value="1"/>
</dbReference>
<dbReference type="InterPro" id="IPR054542">
    <property type="entry name" value="Cys_met_metab_PP"/>
</dbReference>
<protein>
    <recommendedName>
        <fullName evidence="4">homocysteine desulfhydrase</fullName>
        <ecNumber evidence="4">4.4.1.2</ecNumber>
    </recommendedName>
    <alternativeName>
        <fullName evidence="5">Homocysteine desulfhydrase</fullName>
    </alternativeName>
</protein>
<name>A0A6B0YT09_9CHLR</name>
<feature type="modified residue" description="N6-(pyridoxal phosphate)lysine" evidence="8">
    <location>
        <position position="226"/>
    </location>
</feature>
<dbReference type="GO" id="GO:0047982">
    <property type="term" value="F:homocysteine desulfhydrase activity"/>
    <property type="evidence" value="ECO:0007669"/>
    <property type="project" value="UniProtKB-EC"/>
</dbReference>
<dbReference type="Gene3D" id="3.40.640.10">
    <property type="entry name" value="Type I PLP-dependent aspartate aminotransferase-like (Major domain)"/>
    <property type="match status" value="1"/>
</dbReference>
<evidence type="ECO:0000256" key="5">
    <source>
        <dbReference type="ARBA" id="ARBA00047199"/>
    </source>
</evidence>
<comment type="catalytic activity">
    <reaction evidence="6">
        <text>L-homocysteine + H2O = 2-oxobutanoate + hydrogen sulfide + NH4(+) + H(+)</text>
        <dbReference type="Rhea" id="RHEA:14501"/>
        <dbReference type="ChEBI" id="CHEBI:15377"/>
        <dbReference type="ChEBI" id="CHEBI:15378"/>
        <dbReference type="ChEBI" id="CHEBI:16763"/>
        <dbReference type="ChEBI" id="CHEBI:28938"/>
        <dbReference type="ChEBI" id="CHEBI:29919"/>
        <dbReference type="ChEBI" id="CHEBI:58199"/>
        <dbReference type="EC" id="4.4.1.2"/>
    </reaction>
    <physiologicalReaction direction="left-to-right" evidence="6">
        <dbReference type="Rhea" id="RHEA:14502"/>
    </physiologicalReaction>
</comment>
<comment type="catalytic activity">
    <reaction evidence="7">
        <text>L-methionine + H2O = methanethiol + 2-oxobutanoate + NH4(+)</text>
        <dbReference type="Rhea" id="RHEA:23800"/>
        <dbReference type="ChEBI" id="CHEBI:15377"/>
        <dbReference type="ChEBI" id="CHEBI:16007"/>
        <dbReference type="ChEBI" id="CHEBI:16763"/>
        <dbReference type="ChEBI" id="CHEBI:28938"/>
        <dbReference type="ChEBI" id="CHEBI:57844"/>
        <dbReference type="EC" id="4.4.1.11"/>
    </reaction>
    <physiologicalReaction direction="left-to-right" evidence="7">
        <dbReference type="Rhea" id="RHEA:23801"/>
    </physiologicalReaction>
</comment>
<gene>
    <name evidence="10" type="ORF">F4Y42_05470</name>
</gene>
<evidence type="ECO:0000256" key="4">
    <source>
        <dbReference type="ARBA" id="ARBA00047175"/>
    </source>
</evidence>
<keyword evidence="10" id="KW-0808">Transferase</keyword>
<evidence type="ECO:0000256" key="1">
    <source>
        <dbReference type="ARBA" id="ARBA00001933"/>
    </source>
</evidence>
<dbReference type="InterPro" id="IPR000277">
    <property type="entry name" value="Cys/Met-Metab_PyrdxlP-dep_enz"/>
</dbReference>
<dbReference type="PROSITE" id="PS00868">
    <property type="entry name" value="CYS_MET_METAB_PP"/>
    <property type="match status" value="1"/>
</dbReference>
<dbReference type="EMBL" id="VXRG01000049">
    <property type="protein sequence ID" value="MXY92882.1"/>
    <property type="molecule type" value="Genomic_DNA"/>
</dbReference>
<reference evidence="10" key="1">
    <citation type="submission" date="2019-09" db="EMBL/GenBank/DDBJ databases">
        <title>Characterisation of the sponge microbiome using genome-centric metagenomics.</title>
        <authorList>
            <person name="Engelberts J.P."/>
            <person name="Robbins S.J."/>
            <person name="De Goeij J.M."/>
            <person name="Aranda M."/>
            <person name="Bell S.C."/>
            <person name="Webster N.S."/>
        </authorList>
    </citation>
    <scope>NUCLEOTIDE SEQUENCE</scope>
    <source>
        <strain evidence="10">SB0664_bin_27</strain>
    </source>
</reference>
<evidence type="ECO:0000256" key="2">
    <source>
        <dbReference type="ARBA" id="ARBA00009077"/>
    </source>
</evidence>
<evidence type="ECO:0000256" key="3">
    <source>
        <dbReference type="ARBA" id="ARBA00022898"/>
    </source>
</evidence>
<evidence type="ECO:0000256" key="8">
    <source>
        <dbReference type="PIRSR" id="PIRSR001434-2"/>
    </source>
</evidence>
<proteinExistence type="inferred from homology"/>
<sequence>MPFFPKSIDSKALHSGEVRRYAPPAVPVSSAPVVSGIIPSIGYVYDDTAHLDSALGGDPDLYVYGRYGNPTVAAFQDAIVALECHDMPEQAGDHFALATGSGMAAIHLAMSACGLQAGATVAAAQDCYGATYSLVDSLWPQYGVKGLFVDATDLAAVEQMLVREAPVLLIVETISNPLLKVVDIPRLARLCRAHNTLLLVDNTFATPMLFRPLAHGVDVVIHSATKYIGGHGDVLGGVVAARNELRPAFWEYLKKTGANLGPHEAWLLHRGMKTMPLRFERQCRNAAIVAEQLSSHPALASVGYPGLPDHPQHELARKLFDGLGYGAVVALELKNAAQPEVFRFLEALQMVQPATTVGDIYSLVLYPSHASHRALSPAQRAAVGISDGLVRLAVGAEDPHDIIADITAALNP</sequence>
<evidence type="ECO:0000313" key="10">
    <source>
        <dbReference type="EMBL" id="MXY92882.1"/>
    </source>
</evidence>
<organism evidence="10">
    <name type="scientific">Caldilineaceae bacterium SB0664_bin_27</name>
    <dbReference type="NCBI Taxonomy" id="2605260"/>
    <lineage>
        <taxon>Bacteria</taxon>
        <taxon>Bacillati</taxon>
        <taxon>Chloroflexota</taxon>
        <taxon>Caldilineae</taxon>
        <taxon>Caldilineales</taxon>
        <taxon>Caldilineaceae</taxon>
    </lineage>
</organism>
<dbReference type="InterPro" id="IPR015422">
    <property type="entry name" value="PyrdxlP-dep_Trfase_small"/>
</dbReference>
<dbReference type="Pfam" id="PF01053">
    <property type="entry name" value="Cys_Met_Meta_PP"/>
    <property type="match status" value="1"/>
</dbReference>
<dbReference type="GO" id="GO:0018826">
    <property type="term" value="F:methionine gamma-lyase activity"/>
    <property type="evidence" value="ECO:0007669"/>
    <property type="project" value="UniProtKB-EC"/>
</dbReference>
<dbReference type="Gene3D" id="3.90.1150.10">
    <property type="entry name" value="Aspartate Aminotransferase, domain 1"/>
    <property type="match status" value="1"/>
</dbReference>
<comment type="similarity">
    <text evidence="2 9">Belongs to the trans-sulfuration enzymes family.</text>
</comment>
<dbReference type="GO" id="GO:0016740">
    <property type="term" value="F:transferase activity"/>
    <property type="evidence" value="ECO:0007669"/>
    <property type="project" value="UniProtKB-KW"/>
</dbReference>
<dbReference type="InterPro" id="IPR015424">
    <property type="entry name" value="PyrdxlP-dep_Trfase"/>
</dbReference>
<dbReference type="PIRSF" id="PIRSF001434">
    <property type="entry name" value="CGS"/>
    <property type="match status" value="1"/>
</dbReference>